<comment type="pathway">
    <text evidence="1 12">Amino-acid biosynthesis; L-isoleucine biosynthesis; L-isoleucine from 2-oxobutanoate: step 1/4.</text>
</comment>
<keyword evidence="5 12" id="KW-0028">Amino-acid biosynthesis</keyword>
<gene>
    <name evidence="16" type="primary">ilvB</name>
    <name evidence="16" type="ORF">RVY80_08055</name>
</gene>
<dbReference type="SUPFAM" id="SSF52518">
    <property type="entry name" value="Thiamin diphosphate-binding fold (THDP-binding)"/>
    <property type="match status" value="2"/>
</dbReference>
<evidence type="ECO:0000256" key="12">
    <source>
        <dbReference type="RuleBase" id="RU003591"/>
    </source>
</evidence>
<comment type="similarity">
    <text evidence="3 12">Belongs to the TPP enzyme family.</text>
</comment>
<dbReference type="CDD" id="cd02015">
    <property type="entry name" value="TPP_AHAS"/>
    <property type="match status" value="1"/>
</dbReference>
<comment type="cofactor">
    <cofactor evidence="12">
        <name>thiamine diphosphate</name>
        <dbReference type="ChEBI" id="CHEBI:58937"/>
    </cofactor>
    <text evidence="12">Binds 1 thiamine pyrophosphate per subunit.</text>
</comment>
<feature type="domain" description="Thiamine pyrophosphate enzyme TPP-binding" evidence="14">
    <location>
        <begin position="393"/>
        <end position="541"/>
    </location>
</feature>
<dbReference type="EC" id="2.2.1.6" evidence="4 12"/>
<dbReference type="Proteomes" id="UP001272515">
    <property type="component" value="Unassembled WGS sequence"/>
</dbReference>
<dbReference type="InterPro" id="IPR012001">
    <property type="entry name" value="Thiamin_PyroP_enz_TPP-bd_dom"/>
</dbReference>
<keyword evidence="8 12" id="KW-0460">Magnesium</keyword>
<dbReference type="InterPro" id="IPR029035">
    <property type="entry name" value="DHS-like_NAD/FAD-binding_dom"/>
</dbReference>
<organism evidence="16 17">
    <name type="scientific">Veillonella absiana</name>
    <dbReference type="NCBI Taxonomy" id="3079305"/>
    <lineage>
        <taxon>Bacteria</taxon>
        <taxon>Bacillati</taxon>
        <taxon>Bacillota</taxon>
        <taxon>Negativicutes</taxon>
        <taxon>Veillonellales</taxon>
        <taxon>Veillonellaceae</taxon>
        <taxon>Veillonella</taxon>
    </lineage>
</organism>
<dbReference type="CDD" id="cd07035">
    <property type="entry name" value="TPP_PYR_POX_like"/>
    <property type="match status" value="1"/>
</dbReference>
<comment type="cofactor">
    <cofactor evidence="12">
        <name>Mg(2+)</name>
        <dbReference type="ChEBI" id="CHEBI:18420"/>
    </cofactor>
    <text evidence="12">Binds 1 Mg(2+) ion per subunit.</text>
</comment>
<dbReference type="Pfam" id="PF02775">
    <property type="entry name" value="TPP_enzyme_C"/>
    <property type="match status" value="1"/>
</dbReference>
<keyword evidence="10 12" id="KW-0100">Branched-chain amino acid biosynthesis</keyword>
<dbReference type="EMBL" id="JAWJZB010000009">
    <property type="protein sequence ID" value="MDV5088790.1"/>
    <property type="molecule type" value="Genomic_DNA"/>
</dbReference>
<name>A0ABU3ZA49_9FIRM</name>
<evidence type="ECO:0000259" key="15">
    <source>
        <dbReference type="Pfam" id="PF02776"/>
    </source>
</evidence>
<evidence type="ECO:0000259" key="14">
    <source>
        <dbReference type="Pfam" id="PF02775"/>
    </source>
</evidence>
<dbReference type="NCBIfam" id="TIGR00118">
    <property type="entry name" value="acolac_lg"/>
    <property type="match status" value="1"/>
</dbReference>
<reference evidence="16 17" key="1">
    <citation type="submission" date="2023-10" db="EMBL/GenBank/DDBJ databases">
        <title>Veillonella sp. nov., isolated from a pig farm feces dump.</title>
        <authorList>
            <person name="Chang Y.-H."/>
        </authorList>
    </citation>
    <scope>NUCLEOTIDE SEQUENCE [LARGE SCALE GENOMIC DNA]</scope>
    <source>
        <strain evidence="16 17">YH-vei2233</strain>
    </source>
</reference>
<dbReference type="InterPro" id="IPR039368">
    <property type="entry name" value="AHAS_TPP"/>
</dbReference>
<evidence type="ECO:0000313" key="17">
    <source>
        <dbReference type="Proteomes" id="UP001272515"/>
    </source>
</evidence>
<dbReference type="SUPFAM" id="SSF52467">
    <property type="entry name" value="DHS-like NAD/FAD-binding domain"/>
    <property type="match status" value="1"/>
</dbReference>
<feature type="domain" description="Thiamine pyrophosphate enzyme N-terminal TPP-binding" evidence="15">
    <location>
        <begin position="7"/>
        <end position="121"/>
    </location>
</feature>
<keyword evidence="9 12" id="KW-0786">Thiamine pyrophosphate</keyword>
<comment type="pathway">
    <text evidence="2 12">Amino-acid biosynthesis; L-valine biosynthesis; L-valine from pyruvate: step 1/4.</text>
</comment>
<evidence type="ECO:0000256" key="2">
    <source>
        <dbReference type="ARBA" id="ARBA00005025"/>
    </source>
</evidence>
<evidence type="ECO:0000256" key="9">
    <source>
        <dbReference type="ARBA" id="ARBA00023052"/>
    </source>
</evidence>
<dbReference type="Gene3D" id="3.40.50.1220">
    <property type="entry name" value="TPP-binding domain"/>
    <property type="match status" value="1"/>
</dbReference>
<accession>A0ABU3ZA49</accession>
<dbReference type="Gene3D" id="3.40.50.970">
    <property type="match status" value="2"/>
</dbReference>
<comment type="caution">
    <text evidence="16">The sequence shown here is derived from an EMBL/GenBank/DDBJ whole genome shotgun (WGS) entry which is preliminary data.</text>
</comment>
<evidence type="ECO:0000256" key="1">
    <source>
        <dbReference type="ARBA" id="ARBA00004974"/>
    </source>
</evidence>
<keyword evidence="17" id="KW-1185">Reference proteome</keyword>
<evidence type="ECO:0000256" key="3">
    <source>
        <dbReference type="ARBA" id="ARBA00007812"/>
    </source>
</evidence>
<dbReference type="Pfam" id="PF02776">
    <property type="entry name" value="TPP_enzyme_N"/>
    <property type="match status" value="1"/>
</dbReference>
<dbReference type="InterPro" id="IPR045229">
    <property type="entry name" value="TPP_enz"/>
</dbReference>
<dbReference type="InterPro" id="IPR029061">
    <property type="entry name" value="THDP-binding"/>
</dbReference>
<evidence type="ECO:0000256" key="11">
    <source>
        <dbReference type="ARBA" id="ARBA00048670"/>
    </source>
</evidence>
<dbReference type="GO" id="GO:0003984">
    <property type="term" value="F:acetolactate synthase activity"/>
    <property type="evidence" value="ECO:0007669"/>
    <property type="project" value="UniProtKB-EC"/>
</dbReference>
<dbReference type="PANTHER" id="PTHR18968">
    <property type="entry name" value="THIAMINE PYROPHOSPHATE ENZYMES"/>
    <property type="match status" value="1"/>
</dbReference>
<evidence type="ECO:0000256" key="10">
    <source>
        <dbReference type="ARBA" id="ARBA00023304"/>
    </source>
</evidence>
<evidence type="ECO:0000259" key="13">
    <source>
        <dbReference type="Pfam" id="PF00205"/>
    </source>
</evidence>
<dbReference type="RefSeq" id="WP_317330185.1">
    <property type="nucleotide sequence ID" value="NZ_JAWJZA010000008.1"/>
</dbReference>
<evidence type="ECO:0000256" key="7">
    <source>
        <dbReference type="ARBA" id="ARBA00022723"/>
    </source>
</evidence>
<evidence type="ECO:0000313" key="16">
    <source>
        <dbReference type="EMBL" id="MDV5088790.1"/>
    </source>
</evidence>
<protein>
    <recommendedName>
        <fullName evidence="4 12">Acetolactate synthase</fullName>
        <ecNumber evidence="4 12">2.2.1.6</ecNumber>
    </recommendedName>
</protein>
<dbReference type="Pfam" id="PF00205">
    <property type="entry name" value="TPP_enzyme_M"/>
    <property type="match status" value="1"/>
</dbReference>
<evidence type="ECO:0000256" key="5">
    <source>
        <dbReference type="ARBA" id="ARBA00022605"/>
    </source>
</evidence>
<evidence type="ECO:0000256" key="6">
    <source>
        <dbReference type="ARBA" id="ARBA00022679"/>
    </source>
</evidence>
<sequence>MSGEMIKGARIVLETLHRLGVTDMFGYPGGAVIPIFDEIYSFPEIKHYFVRHEQGAAHAADGYARATGKVGVCLATSGPGATNLVTGIYTAHMDSVPMLAITGQVGTGLIGKDSFQEADISGITMPITKHNYLVQDIRDLPHVLKEAYYIAGSGRPGPVLVDIPKNIQCQSLTMSEFNKLFEAPVSLEGYDPTYKGHQGQIKKAVSMIKSAKKPLIIAGAGVLKSNAMAELKTLAETVNIPVTNTLLGLSSFPGDHELSLGMLGMHGTVAANFATEEADLVIAAGIRFDDRITGDVDHFCPKAKIIHIDIDPAEIDKNVTINIPIVGDLKQVLTEINAFIEPADHDKWLAQIAEWKSEYPTVVPEGDGTTMMPQYVLSKLNEYANEDAIIVTDVGQHQMWAAQYLTYNHPNTILSSGGAGTMGYGVPAAMGAQVGQAKRQVILVVGDGGFQMTMEELMMMKQYNLPVKILIVNNAFLGMVRQWQEIFNDRRYSFVDLEVSPNFIKIAEAYDLPAVRLDTQAEFDAQFKDLIQSDTGVVIDCRVSRETNVFPMIPAGEPVKNMMGLKGVLENE</sequence>
<comment type="catalytic activity">
    <reaction evidence="11 12">
        <text>2 pyruvate + H(+) = (2S)-2-acetolactate + CO2</text>
        <dbReference type="Rhea" id="RHEA:25249"/>
        <dbReference type="ChEBI" id="CHEBI:15361"/>
        <dbReference type="ChEBI" id="CHEBI:15378"/>
        <dbReference type="ChEBI" id="CHEBI:16526"/>
        <dbReference type="ChEBI" id="CHEBI:58476"/>
        <dbReference type="EC" id="2.2.1.6"/>
    </reaction>
</comment>
<dbReference type="PANTHER" id="PTHR18968:SF13">
    <property type="entry name" value="ACETOLACTATE SYNTHASE CATALYTIC SUBUNIT, MITOCHONDRIAL"/>
    <property type="match status" value="1"/>
</dbReference>
<dbReference type="InterPro" id="IPR011766">
    <property type="entry name" value="TPP_enzyme_TPP-bd"/>
</dbReference>
<evidence type="ECO:0000256" key="8">
    <source>
        <dbReference type="ARBA" id="ARBA00022842"/>
    </source>
</evidence>
<keyword evidence="7 12" id="KW-0479">Metal-binding</keyword>
<proteinExistence type="inferred from homology"/>
<feature type="domain" description="Thiamine pyrophosphate enzyme central" evidence="13">
    <location>
        <begin position="201"/>
        <end position="335"/>
    </location>
</feature>
<evidence type="ECO:0000256" key="4">
    <source>
        <dbReference type="ARBA" id="ARBA00013145"/>
    </source>
</evidence>
<dbReference type="InterPro" id="IPR012000">
    <property type="entry name" value="Thiamin_PyroP_enz_cen_dom"/>
</dbReference>
<dbReference type="InterPro" id="IPR012846">
    <property type="entry name" value="Acetolactate_synth_lsu"/>
</dbReference>
<keyword evidence="6 12" id="KW-0808">Transferase</keyword>